<keyword evidence="7" id="KW-1185">Reference proteome</keyword>
<dbReference type="EMBL" id="JAUOTP010000001">
    <property type="protein sequence ID" value="MDO6413187.1"/>
    <property type="molecule type" value="Genomic_DNA"/>
</dbReference>
<proteinExistence type="predicted"/>
<evidence type="ECO:0000256" key="4">
    <source>
        <dbReference type="ARBA" id="ARBA00023288"/>
    </source>
</evidence>
<comment type="caution">
    <text evidence="6">The sequence shown here is derived from an EMBL/GenBank/DDBJ whole genome shotgun (WGS) entry which is preliminary data.</text>
</comment>
<evidence type="ECO:0000256" key="2">
    <source>
        <dbReference type="ARBA" id="ARBA00023136"/>
    </source>
</evidence>
<reference evidence="6" key="1">
    <citation type="submission" date="2023-07" db="EMBL/GenBank/DDBJ databases">
        <authorList>
            <person name="Kim M."/>
        </authorList>
    </citation>
    <scope>NUCLEOTIDE SEQUENCE</scope>
    <source>
        <strain evidence="6">BIUV-7</strain>
    </source>
</reference>
<sequence length="105" mass="10639">MLAVLASAMPAAAKPPRFSPSTGQSALYACADGRTIEVLYSGGDAAVLTIAGATVQLARAAAADGERYVGGGWQWWGTGRRDGALSRIAAGEEVAATPGTDCRAR</sequence>
<dbReference type="SUPFAM" id="SSF141488">
    <property type="entry name" value="YdhA-like"/>
    <property type="match status" value="1"/>
</dbReference>
<keyword evidence="1" id="KW-0732">Signal</keyword>
<evidence type="ECO:0000259" key="5">
    <source>
        <dbReference type="Pfam" id="PF09864"/>
    </source>
</evidence>
<dbReference type="InterPro" id="IPR036328">
    <property type="entry name" value="MliC_sf"/>
</dbReference>
<name>A0ABT8Y5A6_9SPHN</name>
<dbReference type="Pfam" id="PF09864">
    <property type="entry name" value="MliC"/>
    <property type="match status" value="1"/>
</dbReference>
<gene>
    <name evidence="6" type="ORF">Q4F19_02215</name>
</gene>
<keyword evidence="2" id="KW-0472">Membrane</keyword>
<evidence type="ECO:0000313" key="6">
    <source>
        <dbReference type="EMBL" id="MDO6413187.1"/>
    </source>
</evidence>
<dbReference type="InterPro" id="IPR018660">
    <property type="entry name" value="MliC"/>
</dbReference>
<keyword evidence="3" id="KW-0564">Palmitate</keyword>
<accession>A0ABT8Y5A6</accession>
<evidence type="ECO:0000313" key="7">
    <source>
        <dbReference type="Proteomes" id="UP001169764"/>
    </source>
</evidence>
<dbReference type="Proteomes" id="UP001169764">
    <property type="component" value="Unassembled WGS sequence"/>
</dbReference>
<evidence type="ECO:0000256" key="3">
    <source>
        <dbReference type="ARBA" id="ARBA00023139"/>
    </source>
</evidence>
<organism evidence="6 7">
    <name type="scientific">Sphingomonas natans</name>
    <dbReference type="NCBI Taxonomy" id="3063330"/>
    <lineage>
        <taxon>Bacteria</taxon>
        <taxon>Pseudomonadati</taxon>
        <taxon>Pseudomonadota</taxon>
        <taxon>Alphaproteobacteria</taxon>
        <taxon>Sphingomonadales</taxon>
        <taxon>Sphingomonadaceae</taxon>
        <taxon>Sphingomonas</taxon>
    </lineage>
</organism>
<dbReference type="Gene3D" id="2.40.128.200">
    <property type="match status" value="1"/>
</dbReference>
<protein>
    <submittedName>
        <fullName evidence="6">MliC family protein</fullName>
    </submittedName>
</protein>
<keyword evidence="4" id="KW-0449">Lipoprotein</keyword>
<evidence type="ECO:0000256" key="1">
    <source>
        <dbReference type="ARBA" id="ARBA00022729"/>
    </source>
</evidence>
<feature type="domain" description="C-type lysozyme inhibitor" evidence="5">
    <location>
        <begin position="28"/>
        <end position="89"/>
    </location>
</feature>